<reference evidence="3 4" key="1">
    <citation type="journal article" date="2018" name="Sci. Rep.">
        <title>Genome sequence of the cauliflower mushroom Sparassis crispa (Hanabiratake) and its association with beneficial usage.</title>
        <authorList>
            <person name="Kiyama R."/>
            <person name="Furutani Y."/>
            <person name="Kawaguchi K."/>
            <person name="Nakanishi T."/>
        </authorList>
    </citation>
    <scope>NUCLEOTIDE SEQUENCE [LARGE SCALE GENOMIC DNA]</scope>
</reference>
<name>A0A401GYN4_9APHY</name>
<organism evidence="3 4">
    <name type="scientific">Sparassis crispa</name>
    <dbReference type="NCBI Taxonomy" id="139825"/>
    <lineage>
        <taxon>Eukaryota</taxon>
        <taxon>Fungi</taxon>
        <taxon>Dikarya</taxon>
        <taxon>Basidiomycota</taxon>
        <taxon>Agaricomycotina</taxon>
        <taxon>Agaricomycetes</taxon>
        <taxon>Polyporales</taxon>
        <taxon>Sparassidaceae</taxon>
        <taxon>Sparassis</taxon>
    </lineage>
</organism>
<dbReference type="InterPro" id="IPR001810">
    <property type="entry name" value="F-box_dom"/>
</dbReference>
<dbReference type="GeneID" id="38784192"/>
<dbReference type="RefSeq" id="XP_027618188.1">
    <property type="nucleotide sequence ID" value="XM_027762387.1"/>
</dbReference>
<feature type="region of interest" description="Disordered" evidence="1">
    <location>
        <begin position="1"/>
        <end position="24"/>
    </location>
</feature>
<evidence type="ECO:0000256" key="1">
    <source>
        <dbReference type="SAM" id="MobiDB-lite"/>
    </source>
</evidence>
<dbReference type="OrthoDB" id="3260441at2759"/>
<dbReference type="InterPro" id="IPR036047">
    <property type="entry name" value="F-box-like_dom_sf"/>
</dbReference>
<keyword evidence="4" id="KW-1185">Reference proteome</keyword>
<proteinExistence type="predicted"/>
<dbReference type="EMBL" id="BFAD01000010">
    <property type="protein sequence ID" value="GBE87275.1"/>
    <property type="molecule type" value="Genomic_DNA"/>
</dbReference>
<dbReference type="Proteomes" id="UP000287166">
    <property type="component" value="Unassembled WGS sequence"/>
</dbReference>
<feature type="domain" description="F-box" evidence="2">
    <location>
        <begin position="56"/>
        <end position="105"/>
    </location>
</feature>
<dbReference type="InParanoid" id="A0A401GYN4"/>
<comment type="caution">
    <text evidence="3">The sequence shown here is derived from an EMBL/GenBank/DDBJ whole genome shotgun (WGS) entry which is preliminary data.</text>
</comment>
<dbReference type="CDD" id="cd09917">
    <property type="entry name" value="F-box_SF"/>
    <property type="match status" value="1"/>
</dbReference>
<evidence type="ECO:0000313" key="3">
    <source>
        <dbReference type="EMBL" id="GBE87275.1"/>
    </source>
</evidence>
<dbReference type="STRING" id="139825.A0A401GYN4"/>
<accession>A0A401GYN4</accession>
<protein>
    <recommendedName>
        <fullName evidence="2">F-box domain-containing protein</fullName>
    </recommendedName>
</protein>
<dbReference type="SUPFAM" id="SSF81383">
    <property type="entry name" value="F-box domain"/>
    <property type="match status" value="1"/>
</dbReference>
<evidence type="ECO:0000313" key="4">
    <source>
        <dbReference type="Proteomes" id="UP000287166"/>
    </source>
</evidence>
<dbReference type="PROSITE" id="PS50181">
    <property type="entry name" value="FBOX"/>
    <property type="match status" value="1"/>
</dbReference>
<dbReference type="AlphaFoldDB" id="A0A401GYN4"/>
<gene>
    <name evidence="3" type="ORF">SCP_1005220</name>
</gene>
<sequence>MNTEHRTDAGPSKPRISPYSRARPRRGRFALQPTNLPTATPTHQAQVKKCRTDGKLAQLKDKPLDIFLQIASYLELRDILQLSRTSKEFRGMFLTRRSRVVWVEALRNVPGLPECPPAISELAYAAILYDRTCMACGVGRATNADYALRVRFCRACYKYNVEEGEMLTRSLSLPKEIRSTIFSMLPTEKMRWWGRGNRSDQVGDLNYALLQWESSCWKEKRTVENQARKGRKESVLEKLQELGYTEQDFPNTSEWTKALDQPRELSTRVWNGLRPKLIAMIEQEKDDRARIAFEGKVTERSGEICVYYTAYLDANMDEETLKLMPNPADFVKLPSMVALSTRNRADIPISQTDFESKESSMLADIEQYQLRVERDLAAMLEQEHNLSEPPVSELPRSTASDHTSVLVHASAFFRCNECADDDDHSPPLLYVDVHDHFRTAHPDVSWNASAWPPRPLNRRKRTWEARTPWVSAVPGITMLVRDMLDTLGLPWETPGALLDHLVQAGQLWCVCGDPRLRYASTWADLVRHVLKEKRWYRTMCSGQAAKNVIFEDHLVNGANPCIKLLPPGETFNRSHLRIGPPSREDVDVIASILTSGDTGNVVCSTCSRCLPSWMKSSSAHLPRNMRAIAYHMKAKHRMNSIRRGDLWLDH</sequence>
<evidence type="ECO:0000259" key="2">
    <source>
        <dbReference type="PROSITE" id="PS50181"/>
    </source>
</evidence>